<feature type="region of interest" description="Disordered" evidence="11">
    <location>
        <begin position="455"/>
        <end position="483"/>
    </location>
</feature>
<comment type="function">
    <text evidence="10">Splits internally a 1,3-beta-glucan molecule and transfers the newly generated reducing end (the donor) to the non-reducing end of another 1,3-beta-glucan molecule (the acceptor) forming a 1,3-beta linkage, resulting in the elongation of 1,3-beta-glucan chains in the cell wall.</text>
</comment>
<comment type="caution">
    <text evidence="14">The sequence shown here is derived from an EMBL/GenBank/DDBJ whole genome shotgun (WGS) entry which is preliminary data.</text>
</comment>
<evidence type="ECO:0000256" key="9">
    <source>
        <dbReference type="ARBA" id="ARBA00023288"/>
    </source>
</evidence>
<evidence type="ECO:0000256" key="7">
    <source>
        <dbReference type="ARBA" id="ARBA00023157"/>
    </source>
</evidence>
<keyword evidence="8" id="KW-0325">Glycoprotein</keyword>
<dbReference type="SMART" id="SM00768">
    <property type="entry name" value="X8"/>
    <property type="match status" value="1"/>
</dbReference>
<dbReference type="PANTHER" id="PTHR31468:SF2">
    <property type="entry name" value="1,3-BETA-GLUCANOSYLTRANSFERASE GAS1"/>
    <property type="match status" value="1"/>
</dbReference>
<dbReference type="GO" id="GO:0098552">
    <property type="term" value="C:side of membrane"/>
    <property type="evidence" value="ECO:0007669"/>
    <property type="project" value="UniProtKB-KW"/>
</dbReference>
<evidence type="ECO:0000256" key="12">
    <source>
        <dbReference type="SAM" id="SignalP"/>
    </source>
</evidence>
<dbReference type="InterPro" id="IPR017853">
    <property type="entry name" value="GH"/>
</dbReference>
<evidence type="ECO:0000313" key="15">
    <source>
        <dbReference type="Proteomes" id="UP001150925"/>
    </source>
</evidence>
<gene>
    <name evidence="14" type="primary">gel4_1</name>
    <name evidence="14" type="ORF">IWQ62_000628</name>
</gene>
<accession>A0A9W8E4T4</accession>
<evidence type="ECO:0000256" key="11">
    <source>
        <dbReference type="SAM" id="MobiDB-lite"/>
    </source>
</evidence>
<feature type="domain" description="X8" evidence="13">
    <location>
        <begin position="382"/>
        <end position="466"/>
    </location>
</feature>
<keyword evidence="9 10" id="KW-0449">Lipoprotein</keyword>
<reference evidence="14" key="1">
    <citation type="submission" date="2022-07" db="EMBL/GenBank/DDBJ databases">
        <title>Phylogenomic reconstructions and comparative analyses of Kickxellomycotina fungi.</title>
        <authorList>
            <person name="Reynolds N.K."/>
            <person name="Stajich J.E."/>
            <person name="Barry K."/>
            <person name="Grigoriev I.V."/>
            <person name="Crous P."/>
            <person name="Smith M.E."/>
        </authorList>
    </citation>
    <scope>NUCLEOTIDE SEQUENCE</scope>
    <source>
        <strain evidence="14">RSA 1196</strain>
    </source>
</reference>
<dbReference type="Gene3D" id="1.20.58.1040">
    <property type="match status" value="1"/>
</dbReference>
<evidence type="ECO:0000256" key="6">
    <source>
        <dbReference type="ARBA" id="ARBA00023136"/>
    </source>
</evidence>
<evidence type="ECO:0000256" key="5">
    <source>
        <dbReference type="ARBA" id="ARBA00022729"/>
    </source>
</evidence>
<evidence type="ECO:0000256" key="3">
    <source>
        <dbReference type="ARBA" id="ARBA00007528"/>
    </source>
</evidence>
<dbReference type="Proteomes" id="UP001150925">
    <property type="component" value="Unassembled WGS sequence"/>
</dbReference>
<dbReference type="Pfam" id="PF03198">
    <property type="entry name" value="Glyco_hydro_72"/>
    <property type="match status" value="1"/>
</dbReference>
<dbReference type="AlphaFoldDB" id="A0A9W8E4T4"/>
<dbReference type="GO" id="GO:0031505">
    <property type="term" value="P:fungal-type cell wall organization"/>
    <property type="evidence" value="ECO:0007669"/>
    <property type="project" value="TreeGrafter"/>
</dbReference>
<keyword evidence="4 10" id="KW-0336">GPI-anchor</keyword>
<dbReference type="Gene3D" id="3.20.20.80">
    <property type="entry name" value="Glycosidases"/>
    <property type="match status" value="1"/>
</dbReference>
<sequence>MSLAALSALMLQAYAEVNPLVIKDKLWFDKSTGEQFYFKGIAYAPKLEDPDPKNPDPLANPEGCERDLKVFKDLGLNAIRVYEVQLGRDHEKCMKLFEDNGIYVIADLNTPKYSINRESPQYDTQLYSYHVQKAAELAKYPNLAAFVVGNEVTNEPGNTNASMYVKTLIRDVKDYLKKAEVSIPVGYATNDDAAIRHQLQDYFACGEENERVDFYGVNLYQWCGSKTDFVSSGYSAVVKNLTDYPAPVILTEYGCNINRPRTFDEVGSLYGSDMDEVFSGGFMYAYSEDEKNDYGLVNVKGNDVEIIDQTEYDTFKEMLGKVKPSGEKLDSYSGKGSIPECPKVDDIWHSSEKLLSTPSDAKCSCVLDTLPCLVGASPKGDNDTSFSKAVGEALDFACGEGACDDISADAEKGEFGEYATCNMTVKAAVAMSTYYKAQKNNKDACDFDGLFKVASPSRSDDSECKSMTDPTPGKISTDGKSSSGDANAAAQQFLPWALQLTIGGFATAALYLVM</sequence>
<protein>
    <recommendedName>
        <fullName evidence="10">1,3-beta-glucanosyltransferase</fullName>
        <ecNumber evidence="10">2.4.1.-</ecNumber>
    </recommendedName>
</protein>
<evidence type="ECO:0000256" key="1">
    <source>
        <dbReference type="ARBA" id="ARBA00004196"/>
    </source>
</evidence>
<dbReference type="InterPro" id="IPR012946">
    <property type="entry name" value="X8"/>
</dbReference>
<dbReference type="GO" id="GO:0042124">
    <property type="term" value="F:1,3-beta-glucanosyltransferase activity"/>
    <property type="evidence" value="ECO:0007669"/>
    <property type="project" value="TreeGrafter"/>
</dbReference>
<keyword evidence="15" id="KW-1185">Reference proteome</keyword>
<dbReference type="GO" id="GO:0005886">
    <property type="term" value="C:plasma membrane"/>
    <property type="evidence" value="ECO:0007669"/>
    <property type="project" value="UniProtKB-SubCell"/>
</dbReference>
<dbReference type="EC" id="2.4.1.-" evidence="10"/>
<dbReference type="SUPFAM" id="SSF51445">
    <property type="entry name" value="(Trans)glycosidases"/>
    <property type="match status" value="1"/>
</dbReference>
<keyword evidence="7" id="KW-1015">Disulfide bond</keyword>
<comment type="similarity">
    <text evidence="3 10">Belongs to the glycosyl hydrolase 72 family.</text>
</comment>
<dbReference type="Pfam" id="PF07983">
    <property type="entry name" value="X8"/>
    <property type="match status" value="1"/>
</dbReference>
<keyword evidence="5 12" id="KW-0732">Signal</keyword>
<keyword evidence="6 10" id="KW-0472">Membrane</keyword>
<dbReference type="InterPro" id="IPR004886">
    <property type="entry name" value="Glucanosyltransferase"/>
</dbReference>
<feature type="chain" id="PRO_5040794332" description="1,3-beta-glucanosyltransferase" evidence="12">
    <location>
        <begin position="16"/>
        <end position="514"/>
    </location>
</feature>
<evidence type="ECO:0000256" key="8">
    <source>
        <dbReference type="ARBA" id="ARBA00023180"/>
    </source>
</evidence>
<evidence type="ECO:0000256" key="2">
    <source>
        <dbReference type="ARBA" id="ARBA00004589"/>
    </source>
</evidence>
<dbReference type="EMBL" id="JANBPY010000059">
    <property type="protein sequence ID" value="KAJ1969442.1"/>
    <property type="molecule type" value="Genomic_DNA"/>
</dbReference>
<evidence type="ECO:0000313" key="14">
    <source>
        <dbReference type="EMBL" id="KAJ1969442.1"/>
    </source>
</evidence>
<feature type="signal peptide" evidence="12">
    <location>
        <begin position="1"/>
        <end position="15"/>
    </location>
</feature>
<organism evidence="14 15">
    <name type="scientific">Dispira parvispora</name>
    <dbReference type="NCBI Taxonomy" id="1520584"/>
    <lineage>
        <taxon>Eukaryota</taxon>
        <taxon>Fungi</taxon>
        <taxon>Fungi incertae sedis</taxon>
        <taxon>Zoopagomycota</taxon>
        <taxon>Kickxellomycotina</taxon>
        <taxon>Dimargaritomycetes</taxon>
        <taxon>Dimargaritales</taxon>
        <taxon>Dimargaritaceae</taxon>
        <taxon>Dispira</taxon>
    </lineage>
</organism>
<dbReference type="GO" id="GO:0071970">
    <property type="term" value="P:fungal-type cell wall (1-&gt;3)-beta-D-glucan biosynthetic process"/>
    <property type="evidence" value="ECO:0007669"/>
    <property type="project" value="TreeGrafter"/>
</dbReference>
<comment type="subcellular location">
    <subcellularLocation>
        <location evidence="1">Cell envelope</location>
    </subcellularLocation>
    <subcellularLocation>
        <location evidence="10">Cell membrane</location>
        <topology evidence="10">Lipid-anchor</topology>
        <topology evidence="10">GPI-anchor</topology>
    </subcellularLocation>
    <subcellularLocation>
        <location evidence="2">Membrane</location>
        <topology evidence="2">Lipid-anchor</topology>
        <topology evidence="2">GPI-anchor</topology>
    </subcellularLocation>
</comment>
<dbReference type="PANTHER" id="PTHR31468">
    <property type="entry name" value="1,3-BETA-GLUCANOSYLTRANSFERASE GAS1"/>
    <property type="match status" value="1"/>
</dbReference>
<evidence type="ECO:0000256" key="4">
    <source>
        <dbReference type="ARBA" id="ARBA00022622"/>
    </source>
</evidence>
<evidence type="ECO:0000256" key="10">
    <source>
        <dbReference type="RuleBase" id="RU361209"/>
    </source>
</evidence>
<dbReference type="OrthoDB" id="421038at2759"/>
<evidence type="ECO:0000259" key="13">
    <source>
        <dbReference type="SMART" id="SM00768"/>
    </source>
</evidence>
<keyword evidence="10" id="KW-0808">Transferase</keyword>
<proteinExistence type="inferred from homology"/>
<name>A0A9W8E4T4_9FUNG</name>